<evidence type="ECO:0000256" key="11">
    <source>
        <dbReference type="ARBA" id="ARBA00023098"/>
    </source>
</evidence>
<dbReference type="GO" id="GO:0005886">
    <property type="term" value="C:plasma membrane"/>
    <property type="evidence" value="ECO:0007669"/>
    <property type="project" value="UniProtKB-SubCell"/>
</dbReference>
<feature type="binding site" evidence="16">
    <location>
        <position position="70"/>
    </location>
    <ligand>
        <name>substrate</name>
    </ligand>
</feature>
<keyword evidence="13" id="KW-0594">Phospholipid biosynthesis</keyword>
<dbReference type="Proteomes" id="UP000078459">
    <property type="component" value="Unassembled WGS sequence"/>
</dbReference>
<dbReference type="CDD" id="cd14265">
    <property type="entry name" value="UDPK_IM_like"/>
    <property type="match status" value="1"/>
</dbReference>
<feature type="transmembrane region" description="Helical" evidence="19">
    <location>
        <begin position="34"/>
        <end position="51"/>
    </location>
</feature>
<reference evidence="20 21" key="2">
    <citation type="submission" date="2016-06" db="EMBL/GenBank/DDBJ databases">
        <title>Pedobacter psychrophilus sp. nov., isolated from Antarctic fragmentary rock.</title>
        <authorList>
            <person name="Svec P."/>
        </authorList>
    </citation>
    <scope>NUCLEOTIDE SEQUENCE [LARGE SCALE GENOMIC DNA]</scope>
    <source>
        <strain evidence="20 21">CCM 8644</strain>
    </source>
</reference>
<comment type="caution">
    <text evidence="20">The sequence shown here is derived from an EMBL/GenBank/DDBJ whole genome shotgun (WGS) entry which is preliminary data.</text>
</comment>
<dbReference type="InterPro" id="IPR036945">
    <property type="entry name" value="DAGK_sf"/>
</dbReference>
<dbReference type="GO" id="GO:0005524">
    <property type="term" value="F:ATP binding"/>
    <property type="evidence" value="ECO:0007669"/>
    <property type="project" value="UniProtKB-KW"/>
</dbReference>
<evidence type="ECO:0000256" key="8">
    <source>
        <dbReference type="ARBA" id="ARBA00022777"/>
    </source>
</evidence>
<feature type="binding site" evidence="17">
    <location>
        <position position="17"/>
    </location>
    <ligand>
        <name>ATP</name>
        <dbReference type="ChEBI" id="CHEBI:30616"/>
    </ligand>
</feature>
<evidence type="ECO:0000256" key="16">
    <source>
        <dbReference type="PIRSR" id="PIRSR600829-2"/>
    </source>
</evidence>
<evidence type="ECO:0000256" key="12">
    <source>
        <dbReference type="ARBA" id="ARBA00023136"/>
    </source>
</evidence>
<keyword evidence="8 20" id="KW-0418">Kinase</keyword>
<feature type="binding site" evidence="17">
    <location>
        <begin position="95"/>
        <end position="96"/>
    </location>
    <ligand>
        <name>ATP</name>
        <dbReference type="ChEBI" id="CHEBI:30616"/>
    </ligand>
</feature>
<keyword evidence="18" id="KW-0479">Metal-binding</keyword>
<accession>A0A179DGI5</accession>
<feature type="binding site" evidence="18">
    <location>
        <position position="77"/>
    </location>
    <ligand>
        <name>a divalent metal cation</name>
        <dbReference type="ChEBI" id="CHEBI:60240"/>
    </ligand>
</feature>
<name>A0A179DGI5_9SPHI</name>
<dbReference type="PANTHER" id="PTHR34299:SF1">
    <property type="entry name" value="DIACYLGLYCEROL KINASE"/>
    <property type="match status" value="1"/>
</dbReference>
<evidence type="ECO:0000256" key="6">
    <source>
        <dbReference type="ARBA" id="ARBA00022692"/>
    </source>
</evidence>
<dbReference type="RefSeq" id="WP_068822235.1">
    <property type="nucleotide sequence ID" value="NZ_LWHJ01000027.1"/>
</dbReference>
<comment type="cofactor">
    <cofactor evidence="18">
        <name>Mg(2+)</name>
        <dbReference type="ChEBI" id="CHEBI:18420"/>
    </cofactor>
    <text evidence="18">Mn(2+), Zn(2+), Cd(2+) and Co(2+) support activity to lesser extents.</text>
</comment>
<evidence type="ECO:0000256" key="2">
    <source>
        <dbReference type="ARBA" id="ARBA00005967"/>
    </source>
</evidence>
<keyword evidence="4" id="KW-0444">Lipid biosynthesis</keyword>
<feature type="transmembrane region" description="Helical" evidence="19">
    <location>
        <begin position="57"/>
        <end position="76"/>
    </location>
</feature>
<keyword evidence="6 19" id="KW-0812">Transmembrane</keyword>
<dbReference type="EMBL" id="LWHJ01000027">
    <property type="protein sequence ID" value="OAQ39619.1"/>
    <property type="molecule type" value="Genomic_DNA"/>
</dbReference>
<evidence type="ECO:0000256" key="5">
    <source>
        <dbReference type="ARBA" id="ARBA00022679"/>
    </source>
</evidence>
<dbReference type="Pfam" id="PF01219">
    <property type="entry name" value="DAGK_prokar"/>
    <property type="match status" value="1"/>
</dbReference>
<feature type="binding site" evidence="17">
    <location>
        <position position="29"/>
    </location>
    <ligand>
        <name>ATP</name>
        <dbReference type="ChEBI" id="CHEBI:30616"/>
    </ligand>
</feature>
<evidence type="ECO:0000256" key="13">
    <source>
        <dbReference type="ARBA" id="ARBA00023209"/>
    </source>
</evidence>
<keyword evidence="7 17" id="KW-0547">Nucleotide-binding</keyword>
<keyword evidence="5" id="KW-0808">Transferase</keyword>
<evidence type="ECO:0000256" key="14">
    <source>
        <dbReference type="ARBA" id="ARBA00023264"/>
    </source>
</evidence>
<keyword evidence="10 19" id="KW-1133">Transmembrane helix</keyword>
<evidence type="ECO:0000313" key="20">
    <source>
        <dbReference type="EMBL" id="OAQ39619.1"/>
    </source>
</evidence>
<keyword evidence="14" id="KW-1208">Phospholipid metabolism</keyword>
<evidence type="ECO:0000256" key="3">
    <source>
        <dbReference type="ARBA" id="ARBA00022475"/>
    </source>
</evidence>
<evidence type="ECO:0000256" key="19">
    <source>
        <dbReference type="SAM" id="Phobius"/>
    </source>
</evidence>
<keyword evidence="21" id="KW-1185">Reference proteome</keyword>
<sequence>MKPQKFSLLERFKSFKYAFDGYHYLFKEEHNSRIHLFFTVLVIILGFVFRINYLEWIVVLFAIALVIITEILNTTIEKLADFVSPEKNIKIKIIKDLAAAAVFTSAIISVVIGLIIFIPKLFQIL</sequence>
<evidence type="ECO:0000256" key="17">
    <source>
        <dbReference type="PIRSR" id="PIRSR600829-3"/>
    </source>
</evidence>
<keyword evidence="3" id="KW-1003">Cell membrane</keyword>
<evidence type="ECO:0000256" key="1">
    <source>
        <dbReference type="ARBA" id="ARBA00004651"/>
    </source>
</evidence>
<dbReference type="InterPro" id="IPR000829">
    <property type="entry name" value="DAGK"/>
</dbReference>
<evidence type="ECO:0000256" key="18">
    <source>
        <dbReference type="PIRSR" id="PIRSR600829-4"/>
    </source>
</evidence>
<evidence type="ECO:0000256" key="4">
    <source>
        <dbReference type="ARBA" id="ARBA00022516"/>
    </source>
</evidence>
<organism evidence="20 21">
    <name type="scientific">Pedobacter psychrophilus</name>
    <dbReference type="NCBI Taxonomy" id="1826909"/>
    <lineage>
        <taxon>Bacteria</taxon>
        <taxon>Pseudomonadati</taxon>
        <taxon>Bacteroidota</taxon>
        <taxon>Sphingobacteriia</taxon>
        <taxon>Sphingobacteriales</taxon>
        <taxon>Sphingobacteriaceae</taxon>
        <taxon>Pedobacter</taxon>
    </lineage>
</organism>
<dbReference type="OrthoDB" id="1493837at2"/>
<dbReference type="GO" id="GO:0008654">
    <property type="term" value="P:phospholipid biosynthetic process"/>
    <property type="evidence" value="ECO:0007669"/>
    <property type="project" value="UniProtKB-KW"/>
</dbReference>
<dbReference type="InterPro" id="IPR033717">
    <property type="entry name" value="UDPK"/>
</dbReference>
<evidence type="ECO:0000256" key="7">
    <source>
        <dbReference type="ARBA" id="ARBA00022741"/>
    </source>
</evidence>
<keyword evidence="9 17" id="KW-0067">ATP-binding</keyword>
<dbReference type="STRING" id="1826909.A5893_08490"/>
<reference evidence="20 21" key="1">
    <citation type="submission" date="2016-04" db="EMBL/GenBank/DDBJ databases">
        <authorList>
            <person name="Evans L.H."/>
            <person name="Alamgir A."/>
            <person name="Owens N."/>
            <person name="Weber N.D."/>
            <person name="Virtaneva K."/>
            <person name="Barbian K."/>
            <person name="Babar A."/>
            <person name="Rosenke K."/>
        </authorList>
    </citation>
    <scope>NUCLEOTIDE SEQUENCE [LARGE SCALE GENOMIC DNA]</scope>
    <source>
        <strain evidence="20 21">CCM 8644</strain>
    </source>
</reference>
<evidence type="ECO:0000256" key="15">
    <source>
        <dbReference type="PIRSR" id="PIRSR600829-1"/>
    </source>
</evidence>
<protein>
    <submittedName>
        <fullName evidence="20">Diacylglycerol kinase</fullName>
    </submittedName>
</protein>
<keyword evidence="18" id="KW-0460">Magnesium</keyword>
<keyword evidence="12 19" id="KW-0472">Membrane</keyword>
<evidence type="ECO:0000256" key="10">
    <source>
        <dbReference type="ARBA" id="ARBA00022989"/>
    </source>
</evidence>
<comment type="subcellular location">
    <subcellularLocation>
        <location evidence="1">Cell membrane</location>
        <topology evidence="1">Multi-pass membrane protein</topology>
    </subcellularLocation>
</comment>
<comment type="similarity">
    <text evidence="2">Belongs to the bacterial diacylglycerol kinase family.</text>
</comment>
<feature type="binding site" evidence="17">
    <location>
        <position position="77"/>
    </location>
    <ligand>
        <name>ATP</name>
        <dbReference type="ChEBI" id="CHEBI:30616"/>
    </ligand>
</feature>
<evidence type="ECO:0000313" key="21">
    <source>
        <dbReference type="Proteomes" id="UP000078459"/>
    </source>
</evidence>
<feature type="active site" description="Proton acceptor" evidence="15">
    <location>
        <position position="70"/>
    </location>
</feature>
<dbReference type="GO" id="GO:0046872">
    <property type="term" value="F:metal ion binding"/>
    <property type="evidence" value="ECO:0007669"/>
    <property type="project" value="UniProtKB-KW"/>
</dbReference>
<feature type="binding site" evidence="18">
    <location>
        <position position="29"/>
    </location>
    <ligand>
        <name>a divalent metal cation</name>
        <dbReference type="ChEBI" id="CHEBI:60240"/>
    </ligand>
</feature>
<proteinExistence type="inferred from homology"/>
<feature type="transmembrane region" description="Helical" evidence="19">
    <location>
        <begin position="97"/>
        <end position="118"/>
    </location>
</feature>
<dbReference type="AlphaFoldDB" id="A0A179DGI5"/>
<dbReference type="GO" id="GO:0016301">
    <property type="term" value="F:kinase activity"/>
    <property type="evidence" value="ECO:0007669"/>
    <property type="project" value="UniProtKB-KW"/>
</dbReference>
<keyword evidence="11" id="KW-0443">Lipid metabolism</keyword>
<gene>
    <name evidence="20" type="ORF">A5893_08490</name>
</gene>
<dbReference type="Gene3D" id="1.10.287.3610">
    <property type="match status" value="1"/>
</dbReference>
<evidence type="ECO:0000256" key="9">
    <source>
        <dbReference type="ARBA" id="ARBA00022840"/>
    </source>
</evidence>
<dbReference type="PANTHER" id="PTHR34299">
    <property type="entry name" value="DIACYLGLYCEROL KINASE"/>
    <property type="match status" value="1"/>
</dbReference>